<dbReference type="EMBL" id="BJLH01000004">
    <property type="protein sequence ID" value="GEA59975.1"/>
    <property type="molecule type" value="Genomic_DNA"/>
</dbReference>
<dbReference type="Proteomes" id="UP000318242">
    <property type="component" value="Unassembled WGS sequence"/>
</dbReference>
<accession>A0A4Y3ILH3</accession>
<keyword evidence="2" id="KW-1185">Reference proteome</keyword>
<protein>
    <submittedName>
        <fullName evidence="1">Uncharacterized protein</fullName>
    </submittedName>
</protein>
<dbReference type="AlphaFoldDB" id="A0A4Y3ILH3"/>
<name>A0A4Y3ILH3_9VIBR</name>
<sequence>MNFQGWKPSYATAAVNANLPVMSTRSVWWQAKSRNKKNAPKQEHFFILNWVLQKVECCV</sequence>
<proteinExistence type="predicted"/>
<evidence type="ECO:0000313" key="1">
    <source>
        <dbReference type="EMBL" id="GEA59975.1"/>
    </source>
</evidence>
<organism evidence="1 2">
    <name type="scientific">Vibrio comitans NBRC 102076</name>
    <dbReference type="NCBI Taxonomy" id="1219078"/>
    <lineage>
        <taxon>Bacteria</taxon>
        <taxon>Pseudomonadati</taxon>
        <taxon>Pseudomonadota</taxon>
        <taxon>Gammaproteobacteria</taxon>
        <taxon>Vibrionales</taxon>
        <taxon>Vibrionaceae</taxon>
        <taxon>Vibrio</taxon>
    </lineage>
</organism>
<gene>
    <name evidence="1" type="ORF">VCO01S_11680</name>
</gene>
<comment type="caution">
    <text evidence="1">The sequence shown here is derived from an EMBL/GenBank/DDBJ whole genome shotgun (WGS) entry which is preliminary data.</text>
</comment>
<reference evidence="1 2" key="1">
    <citation type="submission" date="2019-06" db="EMBL/GenBank/DDBJ databases">
        <title>Whole genome shotgun sequence of Vibrio comitans NBRC 102076.</title>
        <authorList>
            <person name="Hosoyama A."/>
            <person name="Uohara A."/>
            <person name="Ohji S."/>
            <person name="Ichikawa N."/>
        </authorList>
    </citation>
    <scope>NUCLEOTIDE SEQUENCE [LARGE SCALE GENOMIC DNA]</scope>
    <source>
        <strain evidence="1 2">NBRC 102076</strain>
    </source>
</reference>
<evidence type="ECO:0000313" key="2">
    <source>
        <dbReference type="Proteomes" id="UP000318242"/>
    </source>
</evidence>